<dbReference type="Gene3D" id="1.10.555.10">
    <property type="entry name" value="Rho GTPase activation protein"/>
    <property type="match status" value="1"/>
</dbReference>
<evidence type="ECO:0000259" key="4">
    <source>
        <dbReference type="PROSITE" id="PS50238"/>
    </source>
</evidence>
<keyword evidence="1" id="KW-0343">GTPase activation</keyword>
<dbReference type="Pfam" id="PF00620">
    <property type="entry name" value="RhoGAP"/>
    <property type="match status" value="1"/>
</dbReference>
<evidence type="ECO:0000256" key="3">
    <source>
        <dbReference type="SAM" id="MobiDB-lite"/>
    </source>
</evidence>
<dbReference type="AlphaFoldDB" id="A0A6V3MC21"/>
<dbReference type="GO" id="GO:0005096">
    <property type="term" value="F:GTPase activator activity"/>
    <property type="evidence" value="ECO:0007669"/>
    <property type="project" value="UniProtKB-KW"/>
</dbReference>
<reference evidence="5" key="1">
    <citation type="submission" date="2021-01" db="EMBL/GenBank/DDBJ databases">
        <authorList>
            <person name="Corre E."/>
            <person name="Pelletier E."/>
            <person name="Niang G."/>
            <person name="Scheremetjew M."/>
            <person name="Finn R."/>
            <person name="Kale V."/>
            <person name="Holt S."/>
            <person name="Cochrane G."/>
            <person name="Meng A."/>
            <person name="Brown T."/>
            <person name="Cohen L."/>
        </authorList>
    </citation>
    <scope>NUCLEOTIDE SEQUENCE</scope>
    <source>
        <strain evidence="5">CCCM811</strain>
    </source>
</reference>
<dbReference type="GO" id="GO:0007165">
    <property type="term" value="P:signal transduction"/>
    <property type="evidence" value="ECO:0007669"/>
    <property type="project" value="InterPro"/>
</dbReference>
<organism evidence="5">
    <name type="scientific">Lotharella globosa</name>
    <dbReference type="NCBI Taxonomy" id="91324"/>
    <lineage>
        <taxon>Eukaryota</taxon>
        <taxon>Sar</taxon>
        <taxon>Rhizaria</taxon>
        <taxon>Cercozoa</taxon>
        <taxon>Chlorarachniophyceae</taxon>
        <taxon>Lotharella</taxon>
    </lineage>
</organism>
<dbReference type="EMBL" id="HBIV01021015">
    <property type="protein sequence ID" value="CAE0663526.1"/>
    <property type="molecule type" value="Transcribed_RNA"/>
</dbReference>
<evidence type="ECO:0000313" key="6">
    <source>
        <dbReference type="EMBL" id="CAE0663526.1"/>
    </source>
</evidence>
<accession>A0A6V3MC21</accession>
<gene>
    <name evidence="5" type="ORF">LGLO00237_LOCUS15127</name>
    <name evidence="6" type="ORF">LGLO00237_LOCUS15128</name>
</gene>
<dbReference type="SUPFAM" id="SSF48350">
    <property type="entry name" value="GTPase activation domain, GAP"/>
    <property type="match status" value="1"/>
</dbReference>
<feature type="domain" description="Rho-GAP" evidence="4">
    <location>
        <begin position="268"/>
        <end position="463"/>
    </location>
</feature>
<dbReference type="CDD" id="cd00159">
    <property type="entry name" value="RhoGAP"/>
    <property type="match status" value="1"/>
</dbReference>
<dbReference type="EMBL" id="HBIV01021014">
    <property type="protein sequence ID" value="CAE0663525.1"/>
    <property type="molecule type" value="Transcribed_RNA"/>
</dbReference>
<sequence length="473" mass="53078">MSSPPPPPKMSKKAFEEEKKTVKYYLKIAAEKQDFQSLCTLLEKVRKEHFDTTDEIIASAIKLHKNLEKQEVESMRYYVKMGLSNNNYVALSNSLKQAEKLRLLGVDFSTFDGLEAQLAQANEALGKLTSEKIEYLAHFLKQGLQLNNPDMLDEALKNAHEVGVKNFDQKLINTGKEKLEQLRTTLAFLDMAAKQQQKEALATALTKAKSLKLENTKEYKNAESSFRKLSRGGMFGSLFGPGPTAKPNQPKPPPKMPKKPAGPKIFGAKLADALKYSSQTIPSGKRVPTVCYACIEHIRKNGMTTEGIFRVPGNRDNMNFVMSKFESGSGEDVKFETIHDTAGVLKYYLRTLPEPLIPFTLYKPFLSVAQSYKSSDPERLKRFGVLLGKVPDDSKVLLQYLCVFIKDLTMYESITKMGANNFAIVFAPNILKPEVETQTSMITDMNITIDVMQTLITHCDEFFPPAAEKKSPE</sequence>
<dbReference type="PANTHER" id="PTHR15228:SF25">
    <property type="entry name" value="F-BAR DOMAIN-CONTAINING PROTEIN"/>
    <property type="match status" value="1"/>
</dbReference>
<evidence type="ECO:0000256" key="1">
    <source>
        <dbReference type="ARBA" id="ARBA00022468"/>
    </source>
</evidence>
<feature type="region of interest" description="Disordered" evidence="3">
    <location>
        <begin position="231"/>
        <end position="262"/>
    </location>
</feature>
<feature type="coiled-coil region" evidence="2">
    <location>
        <begin position="179"/>
        <end position="214"/>
    </location>
</feature>
<dbReference type="InterPro" id="IPR051025">
    <property type="entry name" value="RhoGAP"/>
</dbReference>
<name>A0A6V3MC21_9EUKA</name>
<protein>
    <recommendedName>
        <fullName evidence="4">Rho-GAP domain-containing protein</fullName>
    </recommendedName>
</protein>
<dbReference type="InterPro" id="IPR000198">
    <property type="entry name" value="RhoGAP_dom"/>
</dbReference>
<dbReference type="InterPro" id="IPR008936">
    <property type="entry name" value="Rho_GTPase_activation_prot"/>
</dbReference>
<evidence type="ECO:0000256" key="2">
    <source>
        <dbReference type="SAM" id="Coils"/>
    </source>
</evidence>
<dbReference type="PANTHER" id="PTHR15228">
    <property type="entry name" value="SPERMATHECAL PHYSIOLOGY VARIANT"/>
    <property type="match status" value="1"/>
</dbReference>
<dbReference type="SMART" id="SM00324">
    <property type="entry name" value="RhoGAP"/>
    <property type="match status" value="1"/>
</dbReference>
<evidence type="ECO:0000313" key="5">
    <source>
        <dbReference type="EMBL" id="CAE0663525.1"/>
    </source>
</evidence>
<keyword evidence="2" id="KW-0175">Coiled coil</keyword>
<proteinExistence type="predicted"/>
<dbReference type="PROSITE" id="PS50238">
    <property type="entry name" value="RHOGAP"/>
    <property type="match status" value="1"/>
</dbReference>